<feature type="chain" id="PRO_5043440157" evidence="2">
    <location>
        <begin position="20"/>
        <end position="159"/>
    </location>
</feature>
<gene>
    <name evidence="3" type="ORF">NDU88_001677</name>
</gene>
<dbReference type="EMBL" id="JANPWB010000016">
    <property type="protein sequence ID" value="KAJ1081495.1"/>
    <property type="molecule type" value="Genomic_DNA"/>
</dbReference>
<protein>
    <submittedName>
        <fullName evidence="3">Uncharacterized protein</fullName>
    </submittedName>
</protein>
<evidence type="ECO:0000313" key="4">
    <source>
        <dbReference type="Proteomes" id="UP001066276"/>
    </source>
</evidence>
<reference evidence="3" key="1">
    <citation type="journal article" date="2022" name="bioRxiv">
        <title>Sequencing and chromosome-scale assembly of the giantPleurodeles waltlgenome.</title>
        <authorList>
            <person name="Brown T."/>
            <person name="Elewa A."/>
            <person name="Iarovenko S."/>
            <person name="Subramanian E."/>
            <person name="Araus A.J."/>
            <person name="Petzold A."/>
            <person name="Susuki M."/>
            <person name="Suzuki K.-i.T."/>
            <person name="Hayashi T."/>
            <person name="Toyoda A."/>
            <person name="Oliveira C."/>
            <person name="Osipova E."/>
            <person name="Leigh N.D."/>
            <person name="Simon A."/>
            <person name="Yun M.H."/>
        </authorList>
    </citation>
    <scope>NUCLEOTIDE SEQUENCE</scope>
    <source>
        <strain evidence="3">20211129_DDA</strain>
        <tissue evidence="3">Liver</tissue>
    </source>
</reference>
<keyword evidence="4" id="KW-1185">Reference proteome</keyword>
<organism evidence="3 4">
    <name type="scientific">Pleurodeles waltl</name>
    <name type="common">Iberian ribbed newt</name>
    <dbReference type="NCBI Taxonomy" id="8319"/>
    <lineage>
        <taxon>Eukaryota</taxon>
        <taxon>Metazoa</taxon>
        <taxon>Chordata</taxon>
        <taxon>Craniata</taxon>
        <taxon>Vertebrata</taxon>
        <taxon>Euteleostomi</taxon>
        <taxon>Amphibia</taxon>
        <taxon>Batrachia</taxon>
        <taxon>Caudata</taxon>
        <taxon>Salamandroidea</taxon>
        <taxon>Salamandridae</taxon>
        <taxon>Pleurodelinae</taxon>
        <taxon>Pleurodeles</taxon>
    </lineage>
</organism>
<feature type="region of interest" description="Disordered" evidence="1">
    <location>
        <begin position="14"/>
        <end position="39"/>
    </location>
</feature>
<accession>A0AAV7KQW9</accession>
<proteinExistence type="predicted"/>
<name>A0AAV7KQW9_PLEWA</name>
<evidence type="ECO:0000256" key="1">
    <source>
        <dbReference type="SAM" id="MobiDB-lite"/>
    </source>
</evidence>
<evidence type="ECO:0000313" key="3">
    <source>
        <dbReference type="EMBL" id="KAJ1081495.1"/>
    </source>
</evidence>
<dbReference type="Proteomes" id="UP001066276">
    <property type="component" value="Chromosome 12"/>
</dbReference>
<dbReference type="AlphaFoldDB" id="A0AAV7KQW9"/>
<sequence length="159" mass="16776">MRLVSAMLVAGSWGGGASGGQARATEEREEAVAGPGPPRWKGRAGAWALSRGIETTVACLTARQVLLGDRVRGQWMEDPARKETGLAVAPVDGEPEHWDCKQESHERTAVAGRTRLPGAPLRVECKACEDRQGVPEAKETSSPLFFPGSVAFVILGGSG</sequence>
<evidence type="ECO:0000256" key="2">
    <source>
        <dbReference type="SAM" id="SignalP"/>
    </source>
</evidence>
<feature type="signal peptide" evidence="2">
    <location>
        <begin position="1"/>
        <end position="19"/>
    </location>
</feature>
<keyword evidence="2" id="KW-0732">Signal</keyword>
<comment type="caution">
    <text evidence="3">The sequence shown here is derived from an EMBL/GenBank/DDBJ whole genome shotgun (WGS) entry which is preliminary data.</text>
</comment>